<organism evidence="3 4">
    <name type="scientific">Stigmatella aurantiaca</name>
    <dbReference type="NCBI Taxonomy" id="41"/>
    <lineage>
        <taxon>Bacteria</taxon>
        <taxon>Pseudomonadati</taxon>
        <taxon>Myxococcota</taxon>
        <taxon>Myxococcia</taxon>
        <taxon>Myxococcales</taxon>
        <taxon>Cystobacterineae</taxon>
        <taxon>Archangiaceae</taxon>
        <taxon>Stigmatella</taxon>
    </lineage>
</organism>
<feature type="compositionally biased region" description="Pro residues" evidence="1">
    <location>
        <begin position="133"/>
        <end position="144"/>
    </location>
</feature>
<feature type="transmembrane region" description="Helical" evidence="2">
    <location>
        <begin position="210"/>
        <end position="232"/>
    </location>
</feature>
<keyword evidence="2" id="KW-0472">Membrane</keyword>
<evidence type="ECO:0000256" key="1">
    <source>
        <dbReference type="SAM" id="MobiDB-lite"/>
    </source>
</evidence>
<feature type="transmembrane region" description="Helical" evidence="2">
    <location>
        <begin position="158"/>
        <end position="179"/>
    </location>
</feature>
<keyword evidence="4" id="KW-1185">Reference proteome</keyword>
<evidence type="ECO:0000256" key="2">
    <source>
        <dbReference type="SAM" id="Phobius"/>
    </source>
</evidence>
<dbReference type="AlphaFoldDB" id="A0A1H7LZE0"/>
<keyword evidence="2" id="KW-1133">Transmembrane helix</keyword>
<feature type="region of interest" description="Disordered" evidence="1">
    <location>
        <begin position="104"/>
        <end position="149"/>
    </location>
</feature>
<accession>A0A1H7LZE0</accession>
<keyword evidence="2" id="KW-0812">Transmembrane</keyword>
<name>A0A1H7LZE0_STIAU</name>
<evidence type="ECO:0000313" key="3">
    <source>
        <dbReference type="EMBL" id="SEL04219.1"/>
    </source>
</evidence>
<proteinExistence type="predicted"/>
<evidence type="ECO:0000313" key="4">
    <source>
        <dbReference type="Proteomes" id="UP000182719"/>
    </source>
</evidence>
<protein>
    <recommendedName>
        <fullName evidence="5">Tetratricopeptide repeat domain protein</fullName>
    </recommendedName>
</protein>
<dbReference type="EMBL" id="FOAP01000003">
    <property type="protein sequence ID" value="SEL04219.1"/>
    <property type="molecule type" value="Genomic_DNA"/>
</dbReference>
<evidence type="ECO:0008006" key="5">
    <source>
        <dbReference type="Google" id="ProtNLM"/>
    </source>
</evidence>
<gene>
    <name evidence="3" type="ORF">SAMN05444354_103382</name>
</gene>
<dbReference type="Proteomes" id="UP000182719">
    <property type="component" value="Unassembled WGS sequence"/>
</dbReference>
<reference evidence="4" key="1">
    <citation type="submission" date="2016-10" db="EMBL/GenBank/DDBJ databases">
        <authorList>
            <person name="Varghese N."/>
            <person name="Submissions S."/>
        </authorList>
    </citation>
    <scope>NUCLEOTIDE SEQUENCE [LARGE SCALE GENOMIC DNA]</scope>
    <source>
        <strain evidence="4">DSM 17044</strain>
    </source>
</reference>
<sequence length="245" mass="25744">MATQAQEDFQGALAEARRLYEELEYEQALVQLQWAKPRARTPEQEVALGLLEGIVLGDMGERGPSLAAFHAALLLDPEAKLPLKVAPKVARDFEEMRRRARADLLKKQPPVSAPSQEVPPSVSAPRQSLKPDLTPPPVRSPAPYAPVAETQARSGRRVLPWALAGAGAVALGVGTVFGLKSRASVSDARNGVFLDETRAHLEDARGSAGVANVLFGVAGAASAAALGTWLLAPGASSKAPVTEAP</sequence>